<sequence length="383" mass="41775">MRSVSTRRNDGPADDDHNIPTDTGISRWHWAVFETLAGPDHASLILDGDSPRNFSRPNRASLARYAAAAHMIDPLLHEVTASRETKSKYFPVCRDERMQNLIAVPMFGPSGAIHAVAMWLGDINEPLPRMPIIGAAEWTASGLVSASPAAMFLLRTAHGDALTNHTIPEMLAALDSLDDRAGFLEMFNLTNLGRPADQWSGIASTTDESGQPHKIHLALRAVLVNGERVVRAVIADVSGIPTADRPDLTLAAVRHMPVPPGQALALCDLKTGFVHEWMCPVGSPLSSFRHHNPIFDDDSKLQVVNACFSLAAGVADTATIRARMRFSADEEWIELDACWTRICGGERPQALITIRPLSPIPTPVVRSCRACQELADHTIHLRP</sequence>
<name>A0ABS1MHE7_9NOCA</name>
<evidence type="ECO:0000256" key="1">
    <source>
        <dbReference type="SAM" id="MobiDB-lite"/>
    </source>
</evidence>
<feature type="domain" description="Rv3651-like N-terminal" evidence="2">
    <location>
        <begin position="29"/>
        <end position="128"/>
    </location>
</feature>
<comment type="caution">
    <text evidence="3">The sequence shown here is derived from an EMBL/GenBank/DDBJ whole genome shotgun (WGS) entry which is preliminary data.</text>
</comment>
<protein>
    <submittedName>
        <fullName evidence="3">DUF5593 domain-containing protein</fullName>
    </submittedName>
</protein>
<reference evidence="3 4" key="1">
    <citation type="submission" date="2021-01" db="EMBL/GenBank/DDBJ databases">
        <title>WGS of actinomycetes isolated from Thailand.</title>
        <authorList>
            <person name="Thawai C."/>
        </authorList>
    </citation>
    <scope>NUCLEOTIDE SEQUENCE [LARGE SCALE GENOMIC DNA]</scope>
    <source>
        <strain evidence="3 4">LPG 2</strain>
    </source>
</reference>
<dbReference type="EMBL" id="JAERRJ010000024">
    <property type="protein sequence ID" value="MBL1080088.1"/>
    <property type="molecule type" value="Genomic_DNA"/>
</dbReference>
<organism evidence="3 4">
    <name type="scientific">Nocardia acididurans</name>
    <dbReference type="NCBI Taxonomy" id="2802282"/>
    <lineage>
        <taxon>Bacteria</taxon>
        <taxon>Bacillati</taxon>
        <taxon>Actinomycetota</taxon>
        <taxon>Actinomycetes</taxon>
        <taxon>Mycobacteriales</taxon>
        <taxon>Nocardiaceae</taxon>
        <taxon>Nocardia</taxon>
    </lineage>
</organism>
<proteinExistence type="predicted"/>
<dbReference type="Proteomes" id="UP000602198">
    <property type="component" value="Unassembled WGS sequence"/>
</dbReference>
<dbReference type="Pfam" id="PF18007">
    <property type="entry name" value="Rv3651-like_N"/>
    <property type="match status" value="1"/>
</dbReference>
<feature type="compositionally biased region" description="Basic and acidic residues" evidence="1">
    <location>
        <begin position="7"/>
        <end position="19"/>
    </location>
</feature>
<evidence type="ECO:0000259" key="2">
    <source>
        <dbReference type="Pfam" id="PF18007"/>
    </source>
</evidence>
<keyword evidence="4" id="KW-1185">Reference proteome</keyword>
<gene>
    <name evidence="3" type="ORF">JK358_37395</name>
</gene>
<dbReference type="InterPro" id="IPR041458">
    <property type="entry name" value="Rv3651-like_N"/>
</dbReference>
<evidence type="ECO:0000313" key="3">
    <source>
        <dbReference type="EMBL" id="MBL1080088.1"/>
    </source>
</evidence>
<dbReference type="RefSeq" id="WP_201958246.1">
    <property type="nucleotide sequence ID" value="NZ_JAERRJ010000024.1"/>
</dbReference>
<evidence type="ECO:0000313" key="4">
    <source>
        <dbReference type="Proteomes" id="UP000602198"/>
    </source>
</evidence>
<accession>A0ABS1MHE7</accession>
<feature type="region of interest" description="Disordered" evidence="1">
    <location>
        <begin position="1"/>
        <end position="20"/>
    </location>
</feature>